<accession>A0A147BHP4</accession>
<evidence type="ECO:0000313" key="1">
    <source>
        <dbReference type="EMBL" id="JAR90320.1"/>
    </source>
</evidence>
<dbReference type="AlphaFoldDB" id="A0A147BHP4"/>
<proteinExistence type="predicted"/>
<dbReference type="EMBL" id="GEGO01005084">
    <property type="protein sequence ID" value="JAR90320.1"/>
    <property type="molecule type" value="Transcribed_RNA"/>
</dbReference>
<reference evidence="1" key="1">
    <citation type="journal article" date="2018" name="PLoS Negl. Trop. Dis.">
        <title>Sialome diversity of ticks revealed by RNAseq of single tick salivary glands.</title>
        <authorList>
            <person name="Perner J."/>
            <person name="Kropackova S."/>
            <person name="Kopacek P."/>
            <person name="Ribeiro J.M."/>
        </authorList>
    </citation>
    <scope>NUCLEOTIDE SEQUENCE</scope>
    <source>
        <strain evidence="1">Siblings of single egg batch collected in Ceske Budejovice</strain>
        <tissue evidence="1">Salivary glands</tissue>
    </source>
</reference>
<organism evidence="1">
    <name type="scientific">Ixodes ricinus</name>
    <name type="common">Common tick</name>
    <name type="synonym">Acarus ricinus</name>
    <dbReference type="NCBI Taxonomy" id="34613"/>
    <lineage>
        <taxon>Eukaryota</taxon>
        <taxon>Metazoa</taxon>
        <taxon>Ecdysozoa</taxon>
        <taxon>Arthropoda</taxon>
        <taxon>Chelicerata</taxon>
        <taxon>Arachnida</taxon>
        <taxon>Acari</taxon>
        <taxon>Parasitiformes</taxon>
        <taxon>Ixodida</taxon>
        <taxon>Ixodoidea</taxon>
        <taxon>Ixodidae</taxon>
        <taxon>Ixodinae</taxon>
        <taxon>Ixodes</taxon>
    </lineage>
</organism>
<name>A0A147BHP4_IXORI</name>
<protein>
    <submittedName>
        <fullName evidence="1">Uncharacterized protein</fullName>
    </submittedName>
</protein>
<sequence length="166" mass="18878">MWVLRHIDIHKAECPSTKYHISHNLGTPCIAHKEPVSLLRCCTVHMLVSIPPKSVPFYRNAFLPKTWIQIDSFVTIYQCTCITESFITHSINPSKTLQSHTEWPSLLLPGNLHQTHGSDCTANPCPLLQNNTNCQNAIGASTQTSAELYRNGHTFFHNIKRYQMLH</sequence>